<dbReference type="Proteomes" id="UP000553459">
    <property type="component" value="Unassembled WGS sequence"/>
</dbReference>
<dbReference type="EMBL" id="JAAABJ010000328">
    <property type="protein sequence ID" value="NAW50486.1"/>
    <property type="molecule type" value="Genomic_DNA"/>
</dbReference>
<proteinExistence type="predicted"/>
<dbReference type="AlphaFoldDB" id="A0A845PUA8"/>
<dbReference type="PANTHER" id="PTHR47515:SF2">
    <property type="entry name" value="INTEGRASE CORE DOMAIN PROTEIN"/>
    <property type="match status" value="1"/>
</dbReference>
<comment type="caution">
    <text evidence="2">The sequence shown here is derived from an EMBL/GenBank/DDBJ whole genome shotgun (WGS) entry which is preliminary data.</text>
</comment>
<reference evidence="2 3" key="1">
    <citation type="submission" date="2019-11" db="EMBL/GenBank/DDBJ databases">
        <title>Characterization of Elizabethkingia argenteiflava sp. nov., isolated from inner surface of Soybean Pods.</title>
        <authorList>
            <person name="Mo S."/>
        </authorList>
    </citation>
    <scope>NUCLEOTIDE SEQUENCE [LARGE SCALE GENOMIC DNA]</scope>
    <source>
        <strain evidence="2 3">YB22</strain>
    </source>
</reference>
<evidence type="ECO:0000313" key="3">
    <source>
        <dbReference type="Proteomes" id="UP000553459"/>
    </source>
</evidence>
<dbReference type="RefSeq" id="WP_166518828.1">
    <property type="nucleotide sequence ID" value="NZ_JAAABJ010000328.1"/>
</dbReference>
<dbReference type="InterPro" id="IPR025948">
    <property type="entry name" value="HTH-like_dom"/>
</dbReference>
<organism evidence="2 3">
    <name type="scientific">Elizabethkingia argenteiflava</name>
    <dbReference type="NCBI Taxonomy" id="2681556"/>
    <lineage>
        <taxon>Bacteria</taxon>
        <taxon>Pseudomonadati</taxon>
        <taxon>Bacteroidota</taxon>
        <taxon>Flavobacteriia</taxon>
        <taxon>Flavobacteriales</taxon>
        <taxon>Weeksellaceae</taxon>
        <taxon>Elizabethkingia</taxon>
    </lineage>
</organism>
<evidence type="ECO:0000259" key="1">
    <source>
        <dbReference type="Pfam" id="PF13276"/>
    </source>
</evidence>
<protein>
    <submittedName>
        <fullName evidence="2">IS3 family transposase</fullName>
    </submittedName>
</protein>
<gene>
    <name evidence="2" type="ORF">GNY06_03485</name>
</gene>
<evidence type="ECO:0000313" key="2">
    <source>
        <dbReference type="EMBL" id="NAW50486.1"/>
    </source>
</evidence>
<feature type="domain" description="HTH-like" evidence="1">
    <location>
        <begin position="43"/>
        <end position="86"/>
    </location>
</feature>
<accession>A0A845PUA8</accession>
<dbReference type="Pfam" id="PF13276">
    <property type="entry name" value="HTH_21"/>
    <property type="match status" value="1"/>
</dbReference>
<sequence length="93" mass="11223">MVKPTGRREIVNFIRKKYHLSERKSCLTIGISRRSYRYKSRKNDDELIEALTKLSQEQPGYGFWKLYDKLRNLGYICNHKRVHRVYVTLKMSI</sequence>
<keyword evidence="3" id="KW-1185">Reference proteome</keyword>
<dbReference type="PANTHER" id="PTHR47515">
    <property type="entry name" value="LOW CALCIUM RESPONSE LOCUS PROTEIN T"/>
    <property type="match status" value="1"/>
</dbReference>
<name>A0A845PUA8_9FLAO</name>